<sequence>MYILKEQSADI</sequence>
<accession>A0A2P2NQQ5</accession>
<name>A0A2P2NQQ5_RHIMU</name>
<proteinExistence type="predicted"/>
<organism evidence="1">
    <name type="scientific">Rhizophora mucronata</name>
    <name type="common">Asiatic mangrove</name>
    <dbReference type="NCBI Taxonomy" id="61149"/>
    <lineage>
        <taxon>Eukaryota</taxon>
        <taxon>Viridiplantae</taxon>
        <taxon>Streptophyta</taxon>
        <taxon>Embryophyta</taxon>
        <taxon>Tracheophyta</taxon>
        <taxon>Spermatophyta</taxon>
        <taxon>Magnoliopsida</taxon>
        <taxon>eudicotyledons</taxon>
        <taxon>Gunneridae</taxon>
        <taxon>Pentapetalae</taxon>
        <taxon>rosids</taxon>
        <taxon>fabids</taxon>
        <taxon>Malpighiales</taxon>
        <taxon>Rhizophoraceae</taxon>
        <taxon>Rhizophora</taxon>
    </lineage>
</organism>
<dbReference type="EMBL" id="GGEC01064256">
    <property type="protein sequence ID" value="MBX44740.1"/>
    <property type="molecule type" value="Transcribed_RNA"/>
</dbReference>
<protein>
    <submittedName>
        <fullName evidence="1">Uncharacterized protein</fullName>
    </submittedName>
</protein>
<evidence type="ECO:0000313" key="1">
    <source>
        <dbReference type="EMBL" id="MBX44740.1"/>
    </source>
</evidence>
<reference evidence="1" key="1">
    <citation type="submission" date="2018-02" db="EMBL/GenBank/DDBJ databases">
        <title>Rhizophora mucronata_Transcriptome.</title>
        <authorList>
            <person name="Meera S.P."/>
            <person name="Sreeshan A."/>
            <person name="Augustine A."/>
        </authorList>
    </citation>
    <scope>NUCLEOTIDE SEQUENCE</scope>
    <source>
        <tissue evidence="1">Leaf</tissue>
    </source>
</reference>